<dbReference type="eggNOG" id="COG0427">
    <property type="taxonomic scope" value="Bacteria"/>
</dbReference>
<evidence type="ECO:0000313" key="6">
    <source>
        <dbReference type="Proteomes" id="UP000016568"/>
    </source>
</evidence>
<accession>U2YMT0</accession>
<dbReference type="InterPro" id="IPR037171">
    <property type="entry name" value="NagB/RpiA_transferase-like"/>
</dbReference>
<dbReference type="GO" id="GO:0006083">
    <property type="term" value="P:acetate metabolic process"/>
    <property type="evidence" value="ECO:0007669"/>
    <property type="project" value="InterPro"/>
</dbReference>
<comment type="caution">
    <text evidence="5">The sequence shown here is derived from an EMBL/GenBank/DDBJ whole genome shotgun (WGS) entry which is preliminary data.</text>
</comment>
<sequence length="422" mass="43808">MTEWVTPETLDLRAYVRPGDAVVSGQACGEPVALLEALIAQRHDLGGVSLFTASSFSGVLKPEHTDAIRVSSMGALGSLRALAAKGVLGIVPCHVGQIGNMVKRGEIACDVALIQVSPADADGNHSMGLIGDHIGALVDCARVVIAEVNHRVPRVFGERTIPATEIDVAVEVDRTPVVLPTIQASATDKAIAGFVANFVEDGAILQVGIGAVPDAIMQLIGDRKDLGIHSGMIGDSAVDLIENGVVTNATHGRWRGVSVAGALLGTERLYRFAHENPALLLCGSATTHDEAVLSGLNRLVSINSAIEVDLTGQVNAESAGSAYLGGTGGQVDYVRGASRSPDGRSIIALPSMAKGLSRIVSRLAGPVTTARSEVDVVVTEYGAAELKGRDLRARARALIAIAHPDVRANLEEEAAGLLTRGY</sequence>
<dbReference type="KEGG" id="ntd:EGO55_06340"/>
<dbReference type="Proteomes" id="UP000016568">
    <property type="component" value="Unassembled WGS sequence"/>
</dbReference>
<dbReference type="PANTHER" id="PTHR21432:SF20">
    <property type="entry name" value="ACETYL-COA HYDROLASE"/>
    <property type="match status" value="1"/>
</dbReference>
<comment type="similarity">
    <text evidence="1">Belongs to the acetyl-CoA hydrolase/transferase family.</text>
</comment>
<feature type="domain" description="Acetyl-CoA hydrolase/transferase C-terminal" evidence="4">
    <location>
        <begin position="265"/>
        <end position="414"/>
    </location>
</feature>
<evidence type="ECO:0000256" key="1">
    <source>
        <dbReference type="ARBA" id="ARBA00009632"/>
    </source>
</evidence>
<dbReference type="Gene3D" id="3.40.1080.10">
    <property type="entry name" value="Glutaconate Coenzyme A-transferase"/>
    <property type="match status" value="1"/>
</dbReference>
<protein>
    <submittedName>
        <fullName evidence="5">Putative 4-hydroxybutyrate CoA-transferase</fullName>
    </submittedName>
</protein>
<dbReference type="OrthoDB" id="9801795at2"/>
<keyword evidence="2 5" id="KW-0808">Transferase</keyword>
<dbReference type="EMBL" id="BASZ01000007">
    <property type="protein sequence ID" value="GAD50085.1"/>
    <property type="molecule type" value="Genomic_DNA"/>
</dbReference>
<dbReference type="PANTHER" id="PTHR21432">
    <property type="entry name" value="ACETYL-COA HYDROLASE-RELATED"/>
    <property type="match status" value="1"/>
</dbReference>
<evidence type="ECO:0000313" key="5">
    <source>
        <dbReference type="EMBL" id="GAD50085.1"/>
    </source>
</evidence>
<dbReference type="AlphaFoldDB" id="U2YMT0"/>
<dbReference type="Gene3D" id="3.30.750.70">
    <property type="entry name" value="4-hydroxybutyrate coenzyme like domains"/>
    <property type="match status" value="1"/>
</dbReference>
<dbReference type="InterPro" id="IPR026888">
    <property type="entry name" value="AcetylCoA_hyd_C"/>
</dbReference>
<dbReference type="InterPro" id="IPR038460">
    <property type="entry name" value="AcetylCoA_hyd_C_sf"/>
</dbReference>
<dbReference type="InterPro" id="IPR046433">
    <property type="entry name" value="ActCoA_hydro"/>
</dbReference>
<feature type="domain" description="Acetyl-CoA hydrolase/transferase N-terminal" evidence="3">
    <location>
        <begin position="78"/>
        <end position="177"/>
    </location>
</feature>
<evidence type="ECO:0000259" key="4">
    <source>
        <dbReference type="Pfam" id="PF13336"/>
    </source>
</evidence>
<dbReference type="GO" id="GO:0008775">
    <property type="term" value="F:acetate CoA-transferase activity"/>
    <property type="evidence" value="ECO:0007669"/>
    <property type="project" value="InterPro"/>
</dbReference>
<dbReference type="InterPro" id="IPR003702">
    <property type="entry name" value="ActCoA_hydro_N"/>
</dbReference>
<reference evidence="5 6" key="1">
    <citation type="submission" date="2013-09" db="EMBL/GenBank/DDBJ databases">
        <title>Whole genome shotgun sequence of Novosphingobium tardaugens NBRC 16725.</title>
        <authorList>
            <person name="Isaki S."/>
            <person name="Hosoyama A."/>
            <person name="Tsuchikane K."/>
            <person name="Katsumata H."/>
            <person name="Ando Y."/>
            <person name="Yamazaki S."/>
            <person name="Fujita N."/>
        </authorList>
    </citation>
    <scope>NUCLEOTIDE SEQUENCE [LARGE SCALE GENOMIC DNA]</scope>
    <source>
        <strain evidence="5 6">NBRC 16725</strain>
    </source>
</reference>
<dbReference type="Pfam" id="PF02550">
    <property type="entry name" value="AcetylCoA_hydro"/>
    <property type="match status" value="1"/>
</dbReference>
<evidence type="ECO:0000256" key="2">
    <source>
        <dbReference type="ARBA" id="ARBA00022679"/>
    </source>
</evidence>
<dbReference type="RefSeq" id="WP_021690903.1">
    <property type="nucleotide sequence ID" value="NZ_BASZ01000007.1"/>
</dbReference>
<proteinExistence type="inferred from homology"/>
<organism evidence="5 6">
    <name type="scientific">Caenibius tardaugens NBRC 16725</name>
    <dbReference type="NCBI Taxonomy" id="1219035"/>
    <lineage>
        <taxon>Bacteria</taxon>
        <taxon>Pseudomonadati</taxon>
        <taxon>Pseudomonadota</taxon>
        <taxon>Alphaproteobacteria</taxon>
        <taxon>Sphingomonadales</taxon>
        <taxon>Erythrobacteraceae</taxon>
        <taxon>Caenibius</taxon>
    </lineage>
</organism>
<dbReference type="Gene3D" id="3.40.1080.20">
    <property type="entry name" value="Acetyl-CoA hydrolase/transferase C-terminal domain"/>
    <property type="match status" value="1"/>
</dbReference>
<keyword evidence="6" id="KW-1185">Reference proteome</keyword>
<name>U2YMT0_9SPHN</name>
<gene>
    <name evidence="5" type="ORF">NT2_07_00850</name>
</gene>
<dbReference type="Pfam" id="PF13336">
    <property type="entry name" value="AcetylCoA_hyd_C"/>
    <property type="match status" value="1"/>
</dbReference>
<dbReference type="SUPFAM" id="SSF100950">
    <property type="entry name" value="NagB/RpiA/CoA transferase-like"/>
    <property type="match status" value="2"/>
</dbReference>
<evidence type="ECO:0000259" key="3">
    <source>
        <dbReference type="Pfam" id="PF02550"/>
    </source>
</evidence>